<organism evidence="1 2">
    <name type="scientific">Pseudoalteromonas aurantia 208</name>
    <dbReference type="NCBI Taxonomy" id="1314867"/>
    <lineage>
        <taxon>Bacteria</taxon>
        <taxon>Pseudomonadati</taxon>
        <taxon>Pseudomonadota</taxon>
        <taxon>Gammaproteobacteria</taxon>
        <taxon>Alteromonadales</taxon>
        <taxon>Pseudoalteromonadaceae</taxon>
        <taxon>Pseudoalteromonas</taxon>
    </lineage>
</organism>
<sequence>MNLHFISLNKFDNAGMNTDYYAFMKHQEQARITLLSV</sequence>
<evidence type="ECO:0000313" key="2">
    <source>
        <dbReference type="Proteomes" id="UP000615755"/>
    </source>
</evidence>
<proteinExistence type="predicted"/>
<keyword evidence="2" id="KW-1185">Reference proteome</keyword>
<comment type="caution">
    <text evidence="1">The sequence shown here is derived from an EMBL/GenBank/DDBJ whole genome shotgun (WGS) entry which is preliminary data.</text>
</comment>
<dbReference type="EMBL" id="AQGV01000012">
    <property type="protein sequence ID" value="MBE0368199.1"/>
    <property type="molecule type" value="Genomic_DNA"/>
</dbReference>
<gene>
    <name evidence="1" type="ORF">PAUR_a1755</name>
</gene>
<dbReference type="Proteomes" id="UP000615755">
    <property type="component" value="Unassembled WGS sequence"/>
</dbReference>
<accession>A0ABR9EB62</accession>
<evidence type="ECO:0000313" key="1">
    <source>
        <dbReference type="EMBL" id="MBE0368199.1"/>
    </source>
</evidence>
<protein>
    <submittedName>
        <fullName evidence="1">Uncharacterized protein</fullName>
    </submittedName>
</protein>
<reference evidence="1 2" key="1">
    <citation type="submission" date="2015-03" db="EMBL/GenBank/DDBJ databases">
        <title>Genome sequence of Pseudoalteromonas aurantia.</title>
        <authorList>
            <person name="Xie B.-B."/>
            <person name="Rong J.-C."/>
            <person name="Qin Q.-L."/>
            <person name="Zhang Y.-Z."/>
        </authorList>
    </citation>
    <scope>NUCLEOTIDE SEQUENCE [LARGE SCALE GENOMIC DNA]</scope>
    <source>
        <strain evidence="1 2">208</strain>
    </source>
</reference>
<name>A0ABR9EB62_9GAMM</name>